<evidence type="ECO:0000313" key="1">
    <source>
        <dbReference type="EMBL" id="KAJ9661271.1"/>
    </source>
</evidence>
<sequence length="712" mass="78390">MKAGQGQLICAACRKAVSEVIQFSAPADIPTKTDPTPEKSTSPVSASATTSPSIMVSPPGDKDGSSKSFFPPQELDSMEIAITGTKSNKDKASKKNANPSPESPKPTQPDHMKPEHASPNSLGATISYDHFRKARRTSSSINLHHAAHRGDLSLVKTLLDTGHDPNAELQEANNRAGQKYPNERPAHVAARLGHGNIVYMLYEQNADLDLACGKNGYKVIHEACASGQNATLLLLLGLDVSINSETGFVEGVGTLTPFEVAANHGHESTTNLLFKKGADTGLRFTGKNRTSAIHLAARNGHESVVRMLFKIGFTVDHRWPGGWTPLMEASKSGHVEIMRFLMQQGADMNAADSLEYTPLRCAVVGDHFEAVAYLLAAGANTTGPTPHSPRAIHDAATNGNVDILRLLLDEDTKINPAFENGAKNFEETLVDLALSNGHLECCDFLLSEGAVYGLAMPLKVLSIYPSLSASADPRLHQDPDARLKEVERKRKIFRDFTQLLIKHNAFGYAISRVIHDLVWHYSNEEDFVSELLTHYLQDAELQFLPMYPSGTDEYSYEVDFVDLIQGAITQSSPQVIRLLISAARVSYDDDKWPRTLDPKWNRPLIEAFIRGDFGVADALLPAIPWEANSRGASHILLALRMRKDEMSQGYEHTIARVKYLCYSYYEEEEEDVDDDELEDALLQTPHSPPARPISPRFTLSLRELGPRLNKIV</sequence>
<evidence type="ECO:0000313" key="2">
    <source>
        <dbReference type="Proteomes" id="UP001172386"/>
    </source>
</evidence>
<gene>
    <name evidence="1" type="ORF">H2198_002014</name>
</gene>
<protein>
    <submittedName>
        <fullName evidence="1">Uncharacterized protein</fullName>
    </submittedName>
</protein>
<comment type="caution">
    <text evidence="1">The sequence shown here is derived from an EMBL/GenBank/DDBJ whole genome shotgun (WGS) entry which is preliminary data.</text>
</comment>
<organism evidence="1 2">
    <name type="scientific">Neophaeococcomyces mojaviensis</name>
    <dbReference type="NCBI Taxonomy" id="3383035"/>
    <lineage>
        <taxon>Eukaryota</taxon>
        <taxon>Fungi</taxon>
        <taxon>Dikarya</taxon>
        <taxon>Ascomycota</taxon>
        <taxon>Pezizomycotina</taxon>
        <taxon>Eurotiomycetes</taxon>
        <taxon>Chaetothyriomycetidae</taxon>
        <taxon>Chaetothyriales</taxon>
        <taxon>Chaetothyriales incertae sedis</taxon>
        <taxon>Neophaeococcomyces</taxon>
    </lineage>
</organism>
<proteinExistence type="predicted"/>
<dbReference type="EMBL" id="JAPDRQ010000024">
    <property type="protein sequence ID" value="KAJ9661271.1"/>
    <property type="molecule type" value="Genomic_DNA"/>
</dbReference>
<reference evidence="1" key="1">
    <citation type="submission" date="2022-10" db="EMBL/GenBank/DDBJ databases">
        <title>Culturing micro-colonial fungi from biological soil crusts in the Mojave desert and describing Neophaeococcomyces mojavensis, and introducing the new genera and species Taxawa tesnikishii.</title>
        <authorList>
            <person name="Kurbessoian T."/>
            <person name="Stajich J.E."/>
        </authorList>
    </citation>
    <scope>NUCLEOTIDE SEQUENCE</scope>
    <source>
        <strain evidence="1">JES_112</strain>
    </source>
</reference>
<accession>A0ACC3AFG0</accession>
<keyword evidence="2" id="KW-1185">Reference proteome</keyword>
<dbReference type="Proteomes" id="UP001172386">
    <property type="component" value="Unassembled WGS sequence"/>
</dbReference>
<name>A0ACC3AFG0_9EURO</name>